<comment type="caution">
    <text evidence="2">The sequence shown here is derived from an EMBL/GenBank/DDBJ whole genome shotgun (WGS) entry which is preliminary data.</text>
</comment>
<dbReference type="AlphaFoldDB" id="A0A9N9FQK4"/>
<sequence length="53" mass="5977">MPLYCRTSQGLIVEMEIGSSIPPPDSKEMTTSETPTKITETECEFTYPSPFFK</sequence>
<feature type="region of interest" description="Disordered" evidence="1">
    <location>
        <begin position="18"/>
        <end position="38"/>
    </location>
</feature>
<protein>
    <submittedName>
        <fullName evidence="2">9858_t:CDS:1</fullName>
    </submittedName>
</protein>
<dbReference type="Proteomes" id="UP000789570">
    <property type="component" value="Unassembled WGS sequence"/>
</dbReference>
<organism evidence="2 3">
    <name type="scientific">Funneliformis caledonium</name>
    <dbReference type="NCBI Taxonomy" id="1117310"/>
    <lineage>
        <taxon>Eukaryota</taxon>
        <taxon>Fungi</taxon>
        <taxon>Fungi incertae sedis</taxon>
        <taxon>Mucoromycota</taxon>
        <taxon>Glomeromycotina</taxon>
        <taxon>Glomeromycetes</taxon>
        <taxon>Glomerales</taxon>
        <taxon>Glomeraceae</taxon>
        <taxon>Funneliformis</taxon>
    </lineage>
</organism>
<reference evidence="2" key="1">
    <citation type="submission" date="2021-06" db="EMBL/GenBank/DDBJ databases">
        <authorList>
            <person name="Kallberg Y."/>
            <person name="Tangrot J."/>
            <person name="Rosling A."/>
        </authorList>
    </citation>
    <scope>NUCLEOTIDE SEQUENCE</scope>
    <source>
        <strain evidence="2">UK204</strain>
    </source>
</reference>
<evidence type="ECO:0000256" key="1">
    <source>
        <dbReference type="SAM" id="MobiDB-lite"/>
    </source>
</evidence>
<accession>A0A9N9FQK4</accession>
<name>A0A9N9FQK4_9GLOM</name>
<keyword evidence="3" id="KW-1185">Reference proteome</keyword>
<proteinExistence type="predicted"/>
<evidence type="ECO:0000313" key="2">
    <source>
        <dbReference type="EMBL" id="CAG8554646.1"/>
    </source>
</evidence>
<evidence type="ECO:0000313" key="3">
    <source>
        <dbReference type="Proteomes" id="UP000789570"/>
    </source>
</evidence>
<gene>
    <name evidence="2" type="ORF">FCALED_LOCUS6294</name>
</gene>
<dbReference type="EMBL" id="CAJVPQ010001468">
    <property type="protein sequence ID" value="CAG8554646.1"/>
    <property type="molecule type" value="Genomic_DNA"/>
</dbReference>